<name>A0A4D7C7Z0_9SPHN</name>
<dbReference type="RefSeq" id="WP_222873182.1">
    <property type="nucleotide sequence ID" value="NZ_CP039704.1"/>
</dbReference>
<reference evidence="2" key="1">
    <citation type="submission" date="2019-04" db="EMBL/GenBank/DDBJ databases">
        <title>Complete genome sequence of Sphingomonas sp. W1-2-3.</title>
        <authorList>
            <person name="Im W.T."/>
        </authorList>
    </citation>
    <scope>NUCLEOTIDE SEQUENCE [LARGE SCALE GENOMIC DNA]</scope>
    <source>
        <strain evidence="2">W1-2-3</strain>
    </source>
</reference>
<protein>
    <submittedName>
        <fullName evidence="1">Uncharacterized protein</fullName>
    </submittedName>
</protein>
<dbReference type="EMBL" id="CP039704">
    <property type="protein sequence ID" value="QCI80310.1"/>
    <property type="molecule type" value="Genomic_DNA"/>
</dbReference>
<keyword evidence="2" id="KW-1185">Reference proteome</keyword>
<sequence length="126" mass="13224">MSKKTVNGETHIKAVNGDRTANVRVSADGNISGTIDGKPVKVFLVGELAKAPAQELAKVQAQEPAKAAPALNNQFRAVSETVVNGETLIKAVRLDGKQTANLRITKAGLITAEVEGRPVKAVLKTN</sequence>
<gene>
    <name evidence="1" type="ORF">E6W36_14710</name>
</gene>
<dbReference type="KEGG" id="hgn:E6W36_14710"/>
<dbReference type="AlphaFoldDB" id="A0A4D7C7Z0"/>
<organism evidence="1 2">
    <name type="scientific">Hankyongella ginsenosidimutans</name>
    <dbReference type="NCBI Taxonomy" id="1763828"/>
    <lineage>
        <taxon>Bacteria</taxon>
        <taxon>Pseudomonadati</taxon>
        <taxon>Pseudomonadota</taxon>
        <taxon>Alphaproteobacteria</taxon>
        <taxon>Sphingomonadales</taxon>
        <taxon>Sphingomonadaceae</taxon>
        <taxon>Hankyongella</taxon>
    </lineage>
</organism>
<proteinExistence type="predicted"/>
<evidence type="ECO:0000313" key="1">
    <source>
        <dbReference type="EMBL" id="QCI80310.1"/>
    </source>
</evidence>
<evidence type="ECO:0000313" key="2">
    <source>
        <dbReference type="Proteomes" id="UP000298714"/>
    </source>
</evidence>
<accession>A0A4D7C7Z0</accession>
<dbReference type="Proteomes" id="UP000298714">
    <property type="component" value="Chromosome"/>
</dbReference>